<keyword evidence="6" id="KW-1185">Reference proteome</keyword>
<dbReference type="InterPro" id="IPR010285">
    <property type="entry name" value="DNA_helicase_pif1-like_DEAD"/>
</dbReference>
<dbReference type="PANTHER" id="PTHR10492:SF93">
    <property type="entry name" value="ATP-DEPENDENT DNA HELICASE"/>
    <property type="match status" value="1"/>
</dbReference>
<evidence type="ECO:0000256" key="1">
    <source>
        <dbReference type="RuleBase" id="RU363044"/>
    </source>
</evidence>
<keyword evidence="1" id="KW-0347">Helicase</keyword>
<name>A0AAW1K8D8_SAPOF</name>
<evidence type="ECO:0000259" key="4">
    <source>
        <dbReference type="Pfam" id="PF21530"/>
    </source>
</evidence>
<keyword evidence="1" id="KW-0067">ATP-binding</keyword>
<evidence type="ECO:0000259" key="2">
    <source>
        <dbReference type="Pfam" id="PF05970"/>
    </source>
</evidence>
<dbReference type="GO" id="GO:0000723">
    <property type="term" value="P:telomere maintenance"/>
    <property type="evidence" value="ECO:0007669"/>
    <property type="project" value="InterPro"/>
</dbReference>
<feature type="domain" description="DNA helicase Pif1-like DEAD-box helicase" evidence="2">
    <location>
        <begin position="718"/>
        <end position="851"/>
    </location>
</feature>
<dbReference type="Pfam" id="PF21530">
    <property type="entry name" value="Pif1_2B_dom"/>
    <property type="match status" value="1"/>
</dbReference>
<dbReference type="AlphaFoldDB" id="A0AAW1K8D8"/>
<dbReference type="EMBL" id="JBDFQZ010000006">
    <property type="protein sequence ID" value="KAK9713953.1"/>
    <property type="molecule type" value="Genomic_DNA"/>
</dbReference>
<dbReference type="GO" id="GO:0006310">
    <property type="term" value="P:DNA recombination"/>
    <property type="evidence" value="ECO:0007669"/>
    <property type="project" value="UniProtKB-KW"/>
</dbReference>
<dbReference type="Pfam" id="PF14214">
    <property type="entry name" value="Helitron_like_N"/>
    <property type="match status" value="1"/>
</dbReference>
<dbReference type="EC" id="5.6.2.3" evidence="1"/>
<dbReference type="Proteomes" id="UP001443914">
    <property type="component" value="Unassembled WGS sequence"/>
</dbReference>
<organism evidence="5 6">
    <name type="scientific">Saponaria officinalis</name>
    <name type="common">Common soapwort</name>
    <name type="synonym">Lychnis saponaria</name>
    <dbReference type="NCBI Taxonomy" id="3572"/>
    <lineage>
        <taxon>Eukaryota</taxon>
        <taxon>Viridiplantae</taxon>
        <taxon>Streptophyta</taxon>
        <taxon>Embryophyta</taxon>
        <taxon>Tracheophyta</taxon>
        <taxon>Spermatophyta</taxon>
        <taxon>Magnoliopsida</taxon>
        <taxon>eudicotyledons</taxon>
        <taxon>Gunneridae</taxon>
        <taxon>Pentapetalae</taxon>
        <taxon>Caryophyllales</taxon>
        <taxon>Caryophyllaceae</taxon>
        <taxon>Caryophylleae</taxon>
        <taxon>Saponaria</taxon>
    </lineage>
</organism>
<dbReference type="GO" id="GO:0043139">
    <property type="term" value="F:5'-3' DNA helicase activity"/>
    <property type="evidence" value="ECO:0007669"/>
    <property type="project" value="UniProtKB-EC"/>
</dbReference>
<reference evidence="5" key="1">
    <citation type="submission" date="2024-03" db="EMBL/GenBank/DDBJ databases">
        <title>WGS assembly of Saponaria officinalis var. Norfolk2.</title>
        <authorList>
            <person name="Jenkins J."/>
            <person name="Shu S."/>
            <person name="Grimwood J."/>
            <person name="Barry K."/>
            <person name="Goodstein D."/>
            <person name="Schmutz J."/>
            <person name="Leebens-Mack J."/>
            <person name="Osbourn A."/>
        </authorList>
    </citation>
    <scope>NUCLEOTIDE SEQUENCE [LARGE SCALE GENOMIC DNA]</scope>
    <source>
        <strain evidence="5">JIC</strain>
    </source>
</reference>
<keyword evidence="1" id="KW-0233">DNA recombination</keyword>
<keyword evidence="1" id="KW-0234">DNA repair</keyword>
<comment type="cofactor">
    <cofactor evidence="1">
        <name>Mg(2+)</name>
        <dbReference type="ChEBI" id="CHEBI:18420"/>
    </cofactor>
</comment>
<comment type="catalytic activity">
    <reaction evidence="1">
        <text>ATP + H2O = ADP + phosphate + H(+)</text>
        <dbReference type="Rhea" id="RHEA:13065"/>
        <dbReference type="ChEBI" id="CHEBI:15377"/>
        <dbReference type="ChEBI" id="CHEBI:15378"/>
        <dbReference type="ChEBI" id="CHEBI:30616"/>
        <dbReference type="ChEBI" id="CHEBI:43474"/>
        <dbReference type="ChEBI" id="CHEBI:456216"/>
        <dbReference type="EC" id="5.6.2.3"/>
    </reaction>
</comment>
<dbReference type="CDD" id="cd18809">
    <property type="entry name" value="SF1_C_RecD"/>
    <property type="match status" value="1"/>
</dbReference>
<gene>
    <name evidence="5" type="ORF">RND81_06G060800</name>
</gene>
<keyword evidence="1" id="KW-0227">DNA damage</keyword>
<proteinExistence type="inferred from homology"/>
<dbReference type="InterPro" id="IPR025476">
    <property type="entry name" value="Helitron_helicase-like"/>
</dbReference>
<accession>A0AAW1K8D8</accession>
<feature type="domain" description="DNA helicase Pif1-like 2B" evidence="4">
    <location>
        <begin position="938"/>
        <end position="982"/>
    </location>
</feature>
<keyword evidence="1" id="KW-0547">Nucleotide-binding</keyword>
<protein>
    <recommendedName>
        <fullName evidence="1">ATP-dependent DNA helicase</fullName>
        <ecNumber evidence="1">5.6.2.3</ecNumber>
    </recommendedName>
</protein>
<comment type="similarity">
    <text evidence="1">Belongs to the helicase family.</text>
</comment>
<evidence type="ECO:0000313" key="6">
    <source>
        <dbReference type="Proteomes" id="UP001443914"/>
    </source>
</evidence>
<dbReference type="PANTHER" id="PTHR10492">
    <property type="match status" value="1"/>
</dbReference>
<sequence length="1101" mass="127562">MWNDERIKTSTKNNICFNMCCREGKVRLPKIKEPPEFLKRLLINNQDNEATTFRELIRIYNSCYAFTSMVAKIDNSVNMSAVKYILRISGQVLHRIVSLLPVDDQEPSYAQLYIYDTNSEILMREKAVVKKEGSPKFDDKILTGIKDMLDEVNPLAQTFRMAQERIRQDENVPMSIRLLGTRRQRDRLYNTPTTSEIAALIIDATGRKTQGRDIVIDHKTKGLQTISELHPSYMALYYHTDIPYHIEQEGKRRKRAYVTMREYYAYRIQQRVTEGRTILYGGRLFQQYLVDCCCAIESERLWFIRNNQEVLRCDVLNNICDAVTKGDSMGHAVGKRVYLPASYTGSPRYMQQYYQDTMAICRWYGNPHLFITFTANPKWLEVDSILKFTKGQKVDDRSDIVARVFKLKHRQLMNCLKKDQYFGVAIADVCTIEFQKRGLPHSRTHSFVKFPKAFNEETRFDHNGYPIYRRRLNDRYIKKGENYLDNRSIVPYNPGLLLKFDAHINVEWCNTARAIKYLFKYPSVMRLPVHLEGEQAVVINDNSVLKVVIQKMSEAETILTSWMHTNAIDPDARTLSNAKFPTKYRWDKGWPKRKHGKCIGRIAYVHHTAGERYYLRLLLNIVKGSQSFEDIRIINGILYPSYKDTCYALGLLNNDKESYKLIEIDKILMKYGKRLQDVNNMPQPLESDTEGIDNKLIRDGRMYDRKELQKQWSTRINQLNKEQKVVYDAVMKALNNEVPNVIFVYDHGGTGKPFLYGTISAKLRAENKIVLNVASSGIAALLLPGGRTAHSRFEIPIDLFEESTCNVKQNSHLAELLRETSLIIWDEAPMDHRYAFEALDRTLRDIIGYKDSQASLKLQAKAEPHEDEATWIRIPNEFLCRNGTIELHEVVNEIYLDFINSGKDDNYLRERAILTPLNETADTVNDFMTKLIPGEYNYLNSLHLQGLPNHELKLKKGMPVMLLRNINPSQGLCNGTRLIITRTGKFIIEARVITGSKVGTQVLIPRIMVTSTDPKIPFILKRRQYPLKPCYAMIINKSQGQSLTPVEVYLPKPVFSHGQLYVAASRTTSPQGLRFFIDDSKQMYKRHTRNIVYKEVFSNLL</sequence>
<dbReference type="Pfam" id="PF05970">
    <property type="entry name" value="PIF1"/>
    <property type="match status" value="1"/>
</dbReference>
<comment type="caution">
    <text evidence="5">The sequence shown here is derived from an EMBL/GenBank/DDBJ whole genome shotgun (WGS) entry which is preliminary data.</text>
</comment>
<dbReference type="InterPro" id="IPR027417">
    <property type="entry name" value="P-loop_NTPase"/>
</dbReference>
<keyword evidence="1" id="KW-0378">Hydrolase</keyword>
<dbReference type="GO" id="GO:0016787">
    <property type="term" value="F:hydrolase activity"/>
    <property type="evidence" value="ECO:0007669"/>
    <property type="project" value="UniProtKB-KW"/>
</dbReference>
<dbReference type="SUPFAM" id="SSF52540">
    <property type="entry name" value="P-loop containing nucleoside triphosphate hydrolases"/>
    <property type="match status" value="2"/>
</dbReference>
<dbReference type="GO" id="GO:0005524">
    <property type="term" value="F:ATP binding"/>
    <property type="evidence" value="ECO:0007669"/>
    <property type="project" value="UniProtKB-KW"/>
</dbReference>
<dbReference type="GO" id="GO:0006281">
    <property type="term" value="P:DNA repair"/>
    <property type="evidence" value="ECO:0007669"/>
    <property type="project" value="UniProtKB-KW"/>
</dbReference>
<evidence type="ECO:0000259" key="3">
    <source>
        <dbReference type="Pfam" id="PF14214"/>
    </source>
</evidence>
<evidence type="ECO:0000313" key="5">
    <source>
        <dbReference type="EMBL" id="KAK9713953.1"/>
    </source>
</evidence>
<dbReference type="InterPro" id="IPR049163">
    <property type="entry name" value="Pif1-like_2B_dom"/>
</dbReference>
<dbReference type="Gene3D" id="3.40.50.300">
    <property type="entry name" value="P-loop containing nucleotide triphosphate hydrolases"/>
    <property type="match status" value="1"/>
</dbReference>
<feature type="domain" description="Helitron helicase-like" evidence="3">
    <location>
        <begin position="263"/>
        <end position="441"/>
    </location>
</feature>